<dbReference type="FunFam" id="3.30.70.270:FF:000001">
    <property type="entry name" value="Diguanylate cyclase domain protein"/>
    <property type="match status" value="1"/>
</dbReference>
<dbReference type="GO" id="GO:0043709">
    <property type="term" value="P:cell adhesion involved in single-species biofilm formation"/>
    <property type="evidence" value="ECO:0007669"/>
    <property type="project" value="TreeGrafter"/>
</dbReference>
<dbReference type="GO" id="GO:1902201">
    <property type="term" value="P:negative regulation of bacterial-type flagellum-dependent cell motility"/>
    <property type="evidence" value="ECO:0007669"/>
    <property type="project" value="TreeGrafter"/>
</dbReference>
<dbReference type="NCBIfam" id="TIGR00254">
    <property type="entry name" value="GGDEF"/>
    <property type="match status" value="1"/>
</dbReference>
<dbReference type="InterPro" id="IPR043128">
    <property type="entry name" value="Rev_trsase/Diguanyl_cyclase"/>
</dbReference>
<dbReference type="SUPFAM" id="SSF55073">
    <property type="entry name" value="Nucleotide cyclase"/>
    <property type="match status" value="1"/>
</dbReference>
<comment type="caution">
    <text evidence="3">The sequence shown here is derived from an EMBL/GenBank/DDBJ whole genome shotgun (WGS) entry which is preliminary data.</text>
</comment>
<organism evidence="3 4">
    <name type="scientific">Sanguibacter antarcticus</name>
    <dbReference type="NCBI Taxonomy" id="372484"/>
    <lineage>
        <taxon>Bacteria</taxon>
        <taxon>Bacillati</taxon>
        <taxon>Actinomycetota</taxon>
        <taxon>Actinomycetes</taxon>
        <taxon>Micrococcales</taxon>
        <taxon>Sanguibacteraceae</taxon>
        <taxon>Sanguibacter</taxon>
    </lineage>
</organism>
<proteinExistence type="predicted"/>
<feature type="domain" description="GGDEF" evidence="2">
    <location>
        <begin position="246"/>
        <end position="376"/>
    </location>
</feature>
<feature type="transmembrane region" description="Helical" evidence="1">
    <location>
        <begin position="179"/>
        <end position="200"/>
    </location>
</feature>
<evidence type="ECO:0000259" key="2">
    <source>
        <dbReference type="PROSITE" id="PS50887"/>
    </source>
</evidence>
<feature type="transmembrane region" description="Helical" evidence="1">
    <location>
        <begin position="135"/>
        <end position="151"/>
    </location>
</feature>
<keyword evidence="1" id="KW-0812">Transmembrane</keyword>
<name>A0A2A9E8F8_9MICO</name>
<keyword evidence="1" id="KW-1133">Transmembrane helix</keyword>
<feature type="transmembrane region" description="Helical" evidence="1">
    <location>
        <begin position="156"/>
        <end position="173"/>
    </location>
</feature>
<evidence type="ECO:0000313" key="4">
    <source>
        <dbReference type="Proteomes" id="UP000225548"/>
    </source>
</evidence>
<dbReference type="SMART" id="SM00267">
    <property type="entry name" value="GGDEF"/>
    <property type="match status" value="1"/>
</dbReference>
<dbReference type="Pfam" id="PF00990">
    <property type="entry name" value="GGDEF"/>
    <property type="match status" value="1"/>
</dbReference>
<accession>A0A2A9E8F8</accession>
<dbReference type="PANTHER" id="PTHR45138">
    <property type="entry name" value="REGULATORY COMPONENTS OF SENSORY TRANSDUCTION SYSTEM"/>
    <property type="match status" value="1"/>
</dbReference>
<sequence length="388" mass="41035">MAPSDGHRAPGRLAGPSTLTNVQDRVTHDDRGHVNFLSDDIDIDVAQAPVERQLMRLASIGMLAVGGLTCLIGVWTTQATAASQVAQAAIALGFLVPALALVLVKHPRCLLVEGGALWSILLLSLLTALSDPLGTAPFFFVWPVIVTAYFFRPRELALTYGWMLLGLAVGLGFNESCDLKVDMFIGTAATVGMLAGLVSMMTHQQRRLRRALAEAAETDPLTGLLNRRAFNPRLDVLVEEAGTNSSGLSVVMVDLDRFKDVNDQHGHLVGDRALSTVAELLQSLTRSGDLVSRFGGEEFAVALPGADARAAVAFTSRLARSLAQTPVVEGLVLAASAGIATMSPARESSHVLLQRADAALYAAKDGGRGRAAVWGPEIVVCAPFKEPG</sequence>
<dbReference type="InterPro" id="IPR029787">
    <property type="entry name" value="Nucleotide_cyclase"/>
</dbReference>
<keyword evidence="1" id="KW-0472">Membrane</keyword>
<reference evidence="3 4" key="1">
    <citation type="submission" date="2017-10" db="EMBL/GenBank/DDBJ databases">
        <title>Sequencing the genomes of 1000 actinobacteria strains.</title>
        <authorList>
            <person name="Klenk H.-P."/>
        </authorList>
    </citation>
    <scope>NUCLEOTIDE SEQUENCE [LARGE SCALE GENOMIC DNA]</scope>
    <source>
        <strain evidence="3 4">DSM 18966</strain>
    </source>
</reference>
<dbReference type="GO" id="GO:0052621">
    <property type="term" value="F:diguanylate cyclase activity"/>
    <property type="evidence" value="ECO:0007669"/>
    <property type="project" value="TreeGrafter"/>
</dbReference>
<dbReference type="Gene3D" id="3.30.70.270">
    <property type="match status" value="1"/>
</dbReference>
<feature type="transmembrane region" description="Helical" evidence="1">
    <location>
        <begin position="110"/>
        <end position="129"/>
    </location>
</feature>
<dbReference type="AlphaFoldDB" id="A0A2A9E8F8"/>
<evidence type="ECO:0000313" key="3">
    <source>
        <dbReference type="EMBL" id="PFG35123.1"/>
    </source>
</evidence>
<dbReference type="PROSITE" id="PS50887">
    <property type="entry name" value="GGDEF"/>
    <property type="match status" value="1"/>
</dbReference>
<dbReference type="GO" id="GO:0005886">
    <property type="term" value="C:plasma membrane"/>
    <property type="evidence" value="ECO:0007669"/>
    <property type="project" value="TreeGrafter"/>
</dbReference>
<dbReference type="EMBL" id="PDJG01000001">
    <property type="protein sequence ID" value="PFG35123.1"/>
    <property type="molecule type" value="Genomic_DNA"/>
</dbReference>
<gene>
    <name evidence="3" type="ORF">ATL42_3060</name>
</gene>
<dbReference type="CDD" id="cd01949">
    <property type="entry name" value="GGDEF"/>
    <property type="match status" value="1"/>
</dbReference>
<dbReference type="Proteomes" id="UP000225548">
    <property type="component" value="Unassembled WGS sequence"/>
</dbReference>
<feature type="transmembrane region" description="Helical" evidence="1">
    <location>
        <begin position="57"/>
        <end position="75"/>
    </location>
</feature>
<evidence type="ECO:0000256" key="1">
    <source>
        <dbReference type="SAM" id="Phobius"/>
    </source>
</evidence>
<dbReference type="InterPro" id="IPR050469">
    <property type="entry name" value="Diguanylate_Cyclase"/>
</dbReference>
<keyword evidence="4" id="KW-1185">Reference proteome</keyword>
<dbReference type="PANTHER" id="PTHR45138:SF9">
    <property type="entry name" value="DIGUANYLATE CYCLASE DGCM-RELATED"/>
    <property type="match status" value="1"/>
</dbReference>
<dbReference type="InterPro" id="IPR000160">
    <property type="entry name" value="GGDEF_dom"/>
</dbReference>
<protein>
    <submittedName>
        <fullName evidence="3">Diguanylate cyclase (GGDEF)-like protein</fullName>
    </submittedName>
</protein>
<feature type="transmembrane region" description="Helical" evidence="1">
    <location>
        <begin position="81"/>
        <end position="103"/>
    </location>
</feature>